<dbReference type="GO" id="GO:0050660">
    <property type="term" value="F:flavin adenine dinucleotide binding"/>
    <property type="evidence" value="ECO:0007669"/>
    <property type="project" value="InterPro"/>
</dbReference>
<dbReference type="Pfam" id="PF00441">
    <property type="entry name" value="Acyl-CoA_dh_1"/>
    <property type="match status" value="1"/>
</dbReference>
<comment type="caution">
    <text evidence="9">The sequence shown here is derived from an EMBL/GenBank/DDBJ whole genome shotgun (WGS) entry which is preliminary data.</text>
</comment>
<keyword evidence="3 5" id="KW-0285">Flavoprotein</keyword>
<organism evidence="9 10">
    <name type="scientific">Croceicoccus mobilis</name>
    <dbReference type="NCBI Taxonomy" id="1703339"/>
    <lineage>
        <taxon>Bacteria</taxon>
        <taxon>Pseudomonadati</taxon>
        <taxon>Pseudomonadota</taxon>
        <taxon>Alphaproteobacteria</taxon>
        <taxon>Sphingomonadales</taxon>
        <taxon>Erythrobacteraceae</taxon>
        <taxon>Croceicoccus</taxon>
    </lineage>
</organism>
<keyword evidence="5" id="KW-0560">Oxidoreductase</keyword>
<accession>A0A917DY60</accession>
<dbReference type="FunFam" id="1.20.140.10:FF:000012">
    <property type="entry name" value="Acyl-CoA dehydrogenase fadE12"/>
    <property type="match status" value="1"/>
</dbReference>
<dbReference type="Gene3D" id="1.10.540.10">
    <property type="entry name" value="Acyl-CoA dehydrogenase/oxidase, N-terminal domain"/>
    <property type="match status" value="1"/>
</dbReference>
<dbReference type="SUPFAM" id="SSF47203">
    <property type="entry name" value="Acyl-CoA dehydrogenase C-terminal domain-like"/>
    <property type="match status" value="1"/>
</dbReference>
<proteinExistence type="inferred from homology"/>
<dbReference type="InterPro" id="IPR037069">
    <property type="entry name" value="AcylCoA_DH/ox_N_sf"/>
</dbReference>
<dbReference type="Gene3D" id="2.40.110.10">
    <property type="entry name" value="Butyryl-CoA Dehydrogenase, subunit A, domain 2"/>
    <property type="match status" value="1"/>
</dbReference>
<evidence type="ECO:0000256" key="5">
    <source>
        <dbReference type="RuleBase" id="RU362125"/>
    </source>
</evidence>
<evidence type="ECO:0000313" key="10">
    <source>
        <dbReference type="Proteomes" id="UP000612349"/>
    </source>
</evidence>
<evidence type="ECO:0000256" key="3">
    <source>
        <dbReference type="ARBA" id="ARBA00022630"/>
    </source>
</evidence>
<dbReference type="PANTHER" id="PTHR43884:SF12">
    <property type="entry name" value="ISOVALERYL-COA DEHYDROGENASE, MITOCHONDRIAL-RELATED"/>
    <property type="match status" value="1"/>
</dbReference>
<gene>
    <name evidence="9" type="ORF">GCM10010990_32510</name>
</gene>
<dbReference type="InterPro" id="IPR009100">
    <property type="entry name" value="AcylCoA_DH/oxidase_NM_dom_sf"/>
</dbReference>
<evidence type="ECO:0000256" key="4">
    <source>
        <dbReference type="ARBA" id="ARBA00022827"/>
    </source>
</evidence>
<sequence length="417" mass="45984">MRLYRGFDGLALGGSSDVAASHRLQENCAVLIELSDDQKAIAENVRRTCEDFGDDYWSACDTDKRFPEEFHRAMADNGWLGITMPEELGGANLGVTEAAIMMHEVSASAGGYSAASALHLNLFGPHSVVVHGTDEQKKRMLLPLIEGRDKACFGVTEPDAGLDTTSIKTFAKKVDGGYSVTGRKIWTSSGQVANKILLLTRTTPKEECKKPTDGMTLFYTDLDKTQVEVRRIPKMGRNAVDSNATFIDDYFVPEEDRIGEEGQGFKYILHSLNPERILVGIEAVGLGRGALARASQYARERKVFGKFIGENQGIQHPLAENWTYLESAYWMIMRAAYLYDAGLPCGAEANAGKFLGGRAAFDACTRAVMTHGGMGYSTEYQVERLFRESILLRIAPITEQLILSHIAERVLDLPKSY</sequence>
<dbReference type="SUPFAM" id="SSF56645">
    <property type="entry name" value="Acyl-CoA dehydrogenase NM domain-like"/>
    <property type="match status" value="1"/>
</dbReference>
<name>A0A917DY60_9SPHN</name>
<evidence type="ECO:0000259" key="8">
    <source>
        <dbReference type="Pfam" id="PF02771"/>
    </source>
</evidence>
<dbReference type="PANTHER" id="PTHR43884">
    <property type="entry name" value="ACYL-COA DEHYDROGENASE"/>
    <property type="match status" value="1"/>
</dbReference>
<dbReference type="Pfam" id="PF02770">
    <property type="entry name" value="Acyl-CoA_dh_M"/>
    <property type="match status" value="1"/>
</dbReference>
<comment type="similarity">
    <text evidence="2 5">Belongs to the acyl-CoA dehydrogenase family.</text>
</comment>
<keyword evidence="10" id="KW-1185">Reference proteome</keyword>
<feature type="domain" description="Acyl-CoA oxidase/dehydrogenase middle" evidence="7">
    <location>
        <begin position="152"/>
        <end position="249"/>
    </location>
</feature>
<dbReference type="InterPro" id="IPR009075">
    <property type="entry name" value="AcylCo_DH/oxidase_C"/>
</dbReference>
<dbReference type="InterPro" id="IPR013786">
    <property type="entry name" value="AcylCoA_DH/ox_N"/>
</dbReference>
<dbReference type="Pfam" id="PF02771">
    <property type="entry name" value="Acyl-CoA_dh_N"/>
    <property type="match status" value="1"/>
</dbReference>
<comment type="cofactor">
    <cofactor evidence="1 5">
        <name>FAD</name>
        <dbReference type="ChEBI" id="CHEBI:57692"/>
    </cofactor>
</comment>
<reference evidence="9" key="1">
    <citation type="journal article" date="2014" name="Int. J. Syst. Evol. Microbiol.">
        <title>Complete genome sequence of Corynebacterium casei LMG S-19264T (=DSM 44701T), isolated from a smear-ripened cheese.</title>
        <authorList>
            <consortium name="US DOE Joint Genome Institute (JGI-PGF)"/>
            <person name="Walter F."/>
            <person name="Albersmeier A."/>
            <person name="Kalinowski J."/>
            <person name="Ruckert C."/>
        </authorList>
    </citation>
    <scope>NUCLEOTIDE SEQUENCE</scope>
    <source>
        <strain evidence="9">CGMCC 1.15360</strain>
    </source>
</reference>
<keyword evidence="4 5" id="KW-0274">FAD</keyword>
<dbReference type="InterPro" id="IPR036250">
    <property type="entry name" value="AcylCo_DH-like_C"/>
</dbReference>
<dbReference type="Proteomes" id="UP000612349">
    <property type="component" value="Unassembled WGS sequence"/>
</dbReference>
<dbReference type="AlphaFoldDB" id="A0A917DY60"/>
<protein>
    <submittedName>
        <fullName evidence="9">Acyl-CoA dehydrogenase</fullName>
    </submittedName>
</protein>
<reference evidence="9" key="2">
    <citation type="submission" date="2020-09" db="EMBL/GenBank/DDBJ databases">
        <authorList>
            <person name="Sun Q."/>
            <person name="Zhou Y."/>
        </authorList>
    </citation>
    <scope>NUCLEOTIDE SEQUENCE</scope>
    <source>
        <strain evidence="9">CGMCC 1.15360</strain>
    </source>
</reference>
<feature type="domain" description="Acyl-CoA dehydrogenase/oxidase C-terminal" evidence="6">
    <location>
        <begin position="262"/>
        <end position="411"/>
    </location>
</feature>
<evidence type="ECO:0000313" key="9">
    <source>
        <dbReference type="EMBL" id="GGD80077.1"/>
    </source>
</evidence>
<dbReference type="InterPro" id="IPR006091">
    <property type="entry name" value="Acyl-CoA_Oxase/DH_mid-dom"/>
</dbReference>
<evidence type="ECO:0000259" key="6">
    <source>
        <dbReference type="Pfam" id="PF00441"/>
    </source>
</evidence>
<dbReference type="Gene3D" id="1.20.140.10">
    <property type="entry name" value="Butyryl-CoA Dehydrogenase, subunit A, domain 3"/>
    <property type="match status" value="1"/>
</dbReference>
<evidence type="ECO:0000259" key="7">
    <source>
        <dbReference type="Pfam" id="PF02770"/>
    </source>
</evidence>
<evidence type="ECO:0000256" key="2">
    <source>
        <dbReference type="ARBA" id="ARBA00009347"/>
    </source>
</evidence>
<dbReference type="GO" id="GO:0003995">
    <property type="term" value="F:acyl-CoA dehydrogenase activity"/>
    <property type="evidence" value="ECO:0007669"/>
    <property type="project" value="TreeGrafter"/>
</dbReference>
<dbReference type="EMBL" id="BMIP01000009">
    <property type="protein sequence ID" value="GGD80077.1"/>
    <property type="molecule type" value="Genomic_DNA"/>
</dbReference>
<dbReference type="InterPro" id="IPR046373">
    <property type="entry name" value="Acyl-CoA_Oxase/DH_mid-dom_sf"/>
</dbReference>
<evidence type="ECO:0000256" key="1">
    <source>
        <dbReference type="ARBA" id="ARBA00001974"/>
    </source>
</evidence>
<feature type="domain" description="Acyl-CoA dehydrogenase/oxidase N-terminal" evidence="8">
    <location>
        <begin position="35"/>
        <end position="147"/>
    </location>
</feature>